<evidence type="ECO:0000259" key="10">
    <source>
        <dbReference type="Pfam" id="PF04552"/>
    </source>
</evidence>
<dbReference type="PANTHER" id="PTHR32248:SF4">
    <property type="entry name" value="RNA POLYMERASE SIGMA-54 FACTOR"/>
    <property type="match status" value="1"/>
</dbReference>
<dbReference type="Pfam" id="PF04552">
    <property type="entry name" value="Sigma54_DBD"/>
    <property type="match status" value="1"/>
</dbReference>
<dbReference type="Pfam" id="PF00309">
    <property type="entry name" value="Sigma54_AID"/>
    <property type="match status" value="1"/>
</dbReference>
<proteinExistence type="inferred from homology"/>
<dbReference type="GO" id="GO:0006352">
    <property type="term" value="P:DNA-templated transcription initiation"/>
    <property type="evidence" value="ECO:0007669"/>
    <property type="project" value="InterPro"/>
</dbReference>
<evidence type="ECO:0000313" key="12">
    <source>
        <dbReference type="EMBL" id="PIZ15223.1"/>
    </source>
</evidence>
<dbReference type="GO" id="GO:0016987">
    <property type="term" value="F:sigma factor activity"/>
    <property type="evidence" value="ECO:0007669"/>
    <property type="project" value="UniProtKB-KW"/>
</dbReference>
<dbReference type="PRINTS" id="PR00045">
    <property type="entry name" value="SIGMA54FCT"/>
</dbReference>
<keyword evidence="7" id="KW-0238">DNA-binding</keyword>
<organism evidence="12 13">
    <name type="scientific">Candidatus Desantisbacteria bacterium CG_4_10_14_0_8_um_filter_39_17</name>
    <dbReference type="NCBI Taxonomy" id="1974542"/>
    <lineage>
        <taxon>Bacteria</taxon>
        <taxon>Candidatus Desantisiibacteriota</taxon>
    </lineage>
</organism>
<name>A0A2H9PBE3_9BACT</name>
<dbReference type="PIRSF" id="PIRSF000774">
    <property type="entry name" value="RpoN"/>
    <property type="match status" value="1"/>
</dbReference>
<dbReference type="NCBIfam" id="TIGR02395">
    <property type="entry name" value="rpoN_sigma"/>
    <property type="match status" value="1"/>
</dbReference>
<keyword evidence="8" id="KW-0804">Transcription</keyword>
<comment type="caution">
    <text evidence="12">The sequence shown here is derived from an EMBL/GenBank/DDBJ whole genome shotgun (WGS) entry which is preliminary data.</text>
</comment>
<evidence type="ECO:0000256" key="6">
    <source>
        <dbReference type="ARBA" id="ARBA00023082"/>
    </source>
</evidence>
<protein>
    <submittedName>
        <fullName evidence="12">RNA polymerase sigma-54 factor</fullName>
    </submittedName>
</protein>
<evidence type="ECO:0000256" key="9">
    <source>
        <dbReference type="SAM" id="MobiDB-lite"/>
    </source>
</evidence>
<evidence type="ECO:0000259" key="11">
    <source>
        <dbReference type="Pfam" id="PF04963"/>
    </source>
</evidence>
<evidence type="ECO:0000313" key="13">
    <source>
        <dbReference type="Proteomes" id="UP000234145"/>
    </source>
</evidence>
<feature type="region of interest" description="Disordered" evidence="9">
    <location>
        <begin position="65"/>
        <end position="92"/>
    </location>
</feature>
<evidence type="ECO:0000256" key="4">
    <source>
        <dbReference type="ARBA" id="ARBA00022695"/>
    </source>
</evidence>
<evidence type="ECO:0000256" key="2">
    <source>
        <dbReference type="ARBA" id="ARBA00022478"/>
    </source>
</evidence>
<dbReference type="PROSITE" id="PS00718">
    <property type="entry name" value="SIGMA54_2"/>
    <property type="match status" value="1"/>
</dbReference>
<keyword evidence="2" id="KW-0240">DNA-directed RNA polymerase</keyword>
<dbReference type="EMBL" id="PFMS01000101">
    <property type="protein sequence ID" value="PIZ15223.1"/>
    <property type="molecule type" value="Genomic_DNA"/>
</dbReference>
<feature type="domain" description="RNA polymerase sigma factor 54 core-binding" evidence="11">
    <location>
        <begin position="97"/>
        <end position="283"/>
    </location>
</feature>
<evidence type="ECO:0000256" key="8">
    <source>
        <dbReference type="ARBA" id="ARBA00023163"/>
    </source>
</evidence>
<evidence type="ECO:0000256" key="1">
    <source>
        <dbReference type="ARBA" id="ARBA00008798"/>
    </source>
</evidence>
<dbReference type="PROSITE" id="PS50044">
    <property type="entry name" value="SIGMA54_3"/>
    <property type="match status" value="1"/>
</dbReference>
<dbReference type="GO" id="GO:0001216">
    <property type="term" value="F:DNA-binding transcription activator activity"/>
    <property type="evidence" value="ECO:0007669"/>
    <property type="project" value="InterPro"/>
</dbReference>
<feature type="domain" description="RNA polymerase sigma factor 54 DNA-binding" evidence="10">
    <location>
        <begin position="296"/>
        <end position="450"/>
    </location>
</feature>
<gene>
    <name evidence="12" type="primary">rpoN</name>
    <name evidence="12" type="ORF">COY51_05895</name>
</gene>
<dbReference type="GO" id="GO:0003677">
    <property type="term" value="F:DNA binding"/>
    <property type="evidence" value="ECO:0007669"/>
    <property type="project" value="UniProtKB-KW"/>
</dbReference>
<dbReference type="Gene3D" id="1.10.10.60">
    <property type="entry name" value="Homeodomain-like"/>
    <property type="match status" value="1"/>
</dbReference>
<keyword evidence="4" id="KW-0548">Nucleotidyltransferase</keyword>
<evidence type="ECO:0000256" key="3">
    <source>
        <dbReference type="ARBA" id="ARBA00022679"/>
    </source>
</evidence>
<dbReference type="Gene3D" id="1.10.10.1330">
    <property type="entry name" value="RNA polymerase sigma-54 factor, core-binding domain"/>
    <property type="match status" value="1"/>
</dbReference>
<accession>A0A2H9PBE3</accession>
<dbReference type="Proteomes" id="UP000234145">
    <property type="component" value="Unassembled WGS sequence"/>
</dbReference>
<dbReference type="InterPro" id="IPR007046">
    <property type="entry name" value="RNA_pol_sigma_54_core-bd"/>
</dbReference>
<sequence>MQLRQEIKQGLKQEQWMKLQMMQFMKILQLPTLELQQFVQNELEQNPVLEISERKDEAVEKIEEEEVEFKPQEESPPLSSFPSEKRESTTKILEVSTPTKASLHEYLMEQLSFNVKDFKKLKIGEFLIGNINERGYLCITVEDASQILKTDTELVEKTLKIIQGLDPPGVGARNLSECLLIQLKNLHLDDGCIKLAQQMVERHLEDLAMGKFNKIAKDLNAKEEDIRNINQKISRFNPHPGETYGQSRTRNVMPDIIVRQENGDYEVVVNSGLIPRLHINPLYQKMLLEKNPSAKKYLRGKMNSALFLIKALGQRQELLYKISLSLVKIQRDFLDKGVGYLKSLNMEEMAKIQQVHPSTISRAIADKYIQTPRGIFPFKFFFSQAVNGSDVSSNSIKKRIDSLVKGEDKSRPLSDLKIAKKLKEEGFNLSRRTVAKYRQDLNIPSTLKRRIGVRS</sequence>
<dbReference type="PANTHER" id="PTHR32248">
    <property type="entry name" value="RNA POLYMERASE SIGMA-54 FACTOR"/>
    <property type="match status" value="1"/>
</dbReference>
<comment type="similarity">
    <text evidence="1">Belongs to the sigma-54 factor family.</text>
</comment>
<evidence type="ECO:0000256" key="7">
    <source>
        <dbReference type="ARBA" id="ARBA00023125"/>
    </source>
</evidence>
<evidence type="ECO:0000256" key="5">
    <source>
        <dbReference type="ARBA" id="ARBA00023015"/>
    </source>
</evidence>
<dbReference type="GO" id="GO:0000428">
    <property type="term" value="C:DNA-directed RNA polymerase complex"/>
    <property type="evidence" value="ECO:0007669"/>
    <property type="project" value="UniProtKB-KW"/>
</dbReference>
<dbReference type="InterPro" id="IPR000394">
    <property type="entry name" value="RNA_pol_sigma_54"/>
</dbReference>
<dbReference type="AlphaFoldDB" id="A0A2H9PBE3"/>
<dbReference type="Pfam" id="PF04963">
    <property type="entry name" value="Sigma54_CBD"/>
    <property type="match status" value="1"/>
</dbReference>
<reference evidence="13" key="1">
    <citation type="submission" date="2017-09" db="EMBL/GenBank/DDBJ databases">
        <title>Depth-based differentiation of microbial function through sediment-hosted aquifers and enrichment of novel symbionts in the deep terrestrial subsurface.</title>
        <authorList>
            <person name="Probst A.J."/>
            <person name="Ladd B."/>
            <person name="Jarett J.K."/>
            <person name="Geller-Mcgrath D.E."/>
            <person name="Sieber C.M.K."/>
            <person name="Emerson J.B."/>
            <person name="Anantharaman K."/>
            <person name="Thomas B.C."/>
            <person name="Malmstrom R."/>
            <person name="Stieglmeier M."/>
            <person name="Klingl A."/>
            <person name="Woyke T."/>
            <person name="Ryan C.M."/>
            <person name="Banfield J.F."/>
        </authorList>
    </citation>
    <scope>NUCLEOTIDE SEQUENCE [LARGE SCALE GENOMIC DNA]</scope>
</reference>
<keyword evidence="3" id="KW-0808">Transferase</keyword>
<dbReference type="InterPro" id="IPR038709">
    <property type="entry name" value="RpoN_core-bd_sf"/>
</dbReference>
<keyword evidence="5" id="KW-0805">Transcription regulation</keyword>
<dbReference type="GO" id="GO:0016779">
    <property type="term" value="F:nucleotidyltransferase activity"/>
    <property type="evidence" value="ECO:0007669"/>
    <property type="project" value="UniProtKB-KW"/>
</dbReference>
<keyword evidence="6" id="KW-0731">Sigma factor</keyword>
<dbReference type="InterPro" id="IPR007634">
    <property type="entry name" value="RNA_pol_sigma_54_DNA-bd"/>
</dbReference>